<gene>
    <name evidence="1" type="ORF">H5410_056377</name>
</gene>
<sequence length="257" mass="29258">MELSDKSSSWWSSKHKRERFLGHGLVFCIQRSVVLSDNGLHACVKALKLETISLMNCFECHKVTHIELSRLLGRNDEGIRVKFQTLASCSMFPNAESLIATSTSVLCIAPFVSFHCPDLRGLKIQHCPNISYTTVRFAFMSDKSLPFDATLVEILNSCWVHDISKFRIIDCNFNKGCIAPFVNPPIVYTVPICYLRNLSRNFKLLLVAQCFQKLNHRLQHQEVLPFLNDLGHYLQGLKIQHCPKFSSSTVDVLVEKL</sequence>
<keyword evidence="2" id="KW-1185">Reference proteome</keyword>
<evidence type="ECO:0000313" key="2">
    <source>
        <dbReference type="Proteomes" id="UP000824120"/>
    </source>
</evidence>
<name>A0A9J5WK36_SOLCO</name>
<dbReference type="OrthoDB" id="550575at2759"/>
<evidence type="ECO:0000313" key="1">
    <source>
        <dbReference type="EMBL" id="KAG5576243.1"/>
    </source>
</evidence>
<organism evidence="1 2">
    <name type="scientific">Solanum commersonii</name>
    <name type="common">Commerson's wild potato</name>
    <name type="synonym">Commerson's nightshade</name>
    <dbReference type="NCBI Taxonomy" id="4109"/>
    <lineage>
        <taxon>Eukaryota</taxon>
        <taxon>Viridiplantae</taxon>
        <taxon>Streptophyta</taxon>
        <taxon>Embryophyta</taxon>
        <taxon>Tracheophyta</taxon>
        <taxon>Spermatophyta</taxon>
        <taxon>Magnoliopsida</taxon>
        <taxon>eudicotyledons</taxon>
        <taxon>Gunneridae</taxon>
        <taxon>Pentapetalae</taxon>
        <taxon>asterids</taxon>
        <taxon>lamiids</taxon>
        <taxon>Solanales</taxon>
        <taxon>Solanaceae</taxon>
        <taxon>Solanoideae</taxon>
        <taxon>Solaneae</taxon>
        <taxon>Solanum</taxon>
    </lineage>
</organism>
<protein>
    <submittedName>
        <fullName evidence="1">Uncharacterized protein</fullName>
    </submittedName>
</protein>
<dbReference type="AlphaFoldDB" id="A0A9J5WK36"/>
<reference evidence="1 2" key="1">
    <citation type="submission" date="2020-09" db="EMBL/GenBank/DDBJ databases">
        <title>De no assembly of potato wild relative species, Solanum commersonii.</title>
        <authorList>
            <person name="Cho K."/>
        </authorList>
    </citation>
    <scope>NUCLEOTIDE SEQUENCE [LARGE SCALE GENOMIC DNA]</scope>
    <source>
        <strain evidence="1">LZ3.2</strain>
        <tissue evidence="1">Leaf</tissue>
    </source>
</reference>
<comment type="caution">
    <text evidence="1">The sequence shown here is derived from an EMBL/GenBank/DDBJ whole genome shotgun (WGS) entry which is preliminary data.</text>
</comment>
<dbReference type="EMBL" id="JACXVP010000011">
    <property type="protein sequence ID" value="KAG5576243.1"/>
    <property type="molecule type" value="Genomic_DNA"/>
</dbReference>
<dbReference type="Proteomes" id="UP000824120">
    <property type="component" value="Chromosome 11"/>
</dbReference>
<proteinExistence type="predicted"/>
<accession>A0A9J5WK36</accession>